<evidence type="ECO:0000313" key="2">
    <source>
        <dbReference type="EMBL" id="SMF02750.1"/>
    </source>
</evidence>
<proteinExistence type="predicted"/>
<evidence type="ECO:0008006" key="4">
    <source>
        <dbReference type="Google" id="ProtNLM"/>
    </source>
</evidence>
<name>A0A1Y6BGE0_9PROT</name>
<organism evidence="2 3">
    <name type="scientific">Tistlia consotensis USBA 355</name>
    <dbReference type="NCBI Taxonomy" id="560819"/>
    <lineage>
        <taxon>Bacteria</taxon>
        <taxon>Pseudomonadati</taxon>
        <taxon>Pseudomonadota</taxon>
        <taxon>Alphaproteobacteria</taxon>
        <taxon>Rhodospirillales</taxon>
        <taxon>Rhodovibrionaceae</taxon>
        <taxon>Tistlia</taxon>
    </lineage>
</organism>
<sequence length="466" mass="50250">MRRTSAECSGNWRWAYCPLGARIFDIGGLSIFLVLVLLIASVPVDRARAIPPFARQTGEPCSACHTVYPQLTPFGRQFKLNGYTESTDSSPIYERLGAWLQGSFTHTARAQPGGAAPDFGDNDNFAMNQASLFYGGKLADKIGAFLQGTYDGVEKQWAWDNMDLRFADEATIGSHDLTYGVSLNNNPGVQDLWNSTPVWAFPFDSSALAPGPAASTLMEGGLGQIAGGGSVYGMLDESYYGEIGLYHTLSRGAIDTLAGSADGTPRSDGVAPYWRFDWQKDFGTNNNIAVGTSGLYAALYPDGDKSQGSDSFTDLGLDAQYQYLGSQNNVTARASLIHESQSLDASQALGGADNASNELWSFNSSVSYTYDQTWSLTGGVSHLWGSSDAAYYGTPSGSPDTTAFTVQGDWVPFNKAPISFYPWFNPRLSLQYVHYAQFDGSSSNVDGSGRSASDNDTLFMLMTVTF</sequence>
<keyword evidence="3" id="KW-1185">Reference proteome</keyword>
<dbReference type="AlphaFoldDB" id="A0A1Y6BGE0"/>
<feature type="transmembrane region" description="Helical" evidence="1">
    <location>
        <begin position="21"/>
        <end position="42"/>
    </location>
</feature>
<protein>
    <recommendedName>
        <fullName evidence="4">Cytochrome c domain-containing protein</fullName>
    </recommendedName>
</protein>
<evidence type="ECO:0000256" key="1">
    <source>
        <dbReference type="SAM" id="Phobius"/>
    </source>
</evidence>
<keyword evidence="1" id="KW-0472">Membrane</keyword>
<dbReference type="EMBL" id="FWZX01000003">
    <property type="protein sequence ID" value="SMF02750.1"/>
    <property type="molecule type" value="Genomic_DNA"/>
</dbReference>
<reference evidence="2 3" key="1">
    <citation type="submission" date="2017-04" db="EMBL/GenBank/DDBJ databases">
        <authorList>
            <person name="Afonso C.L."/>
            <person name="Miller P.J."/>
            <person name="Scott M.A."/>
            <person name="Spackman E."/>
            <person name="Goraichik I."/>
            <person name="Dimitrov K.M."/>
            <person name="Suarez D.L."/>
            <person name="Swayne D.E."/>
        </authorList>
    </citation>
    <scope>NUCLEOTIDE SEQUENCE [LARGE SCALE GENOMIC DNA]</scope>
    <source>
        <strain evidence="2 3">USBA 355</strain>
    </source>
</reference>
<evidence type="ECO:0000313" key="3">
    <source>
        <dbReference type="Proteomes" id="UP000192917"/>
    </source>
</evidence>
<keyword evidence="1" id="KW-1133">Transmembrane helix</keyword>
<keyword evidence="1" id="KW-0812">Transmembrane</keyword>
<dbReference type="Proteomes" id="UP000192917">
    <property type="component" value="Unassembled WGS sequence"/>
</dbReference>
<gene>
    <name evidence="2" type="ORF">SAMN05428998_10379</name>
</gene>
<accession>A0A1Y6BGE0</accession>